<dbReference type="STRING" id="1120976.SAMN03080606_02000"/>
<proteinExistence type="predicted"/>
<dbReference type="Proteomes" id="UP000198636">
    <property type="component" value="Unassembled WGS sequence"/>
</dbReference>
<organism evidence="1 2">
    <name type="scientific">Alkaliphilus peptidifermentans DSM 18978</name>
    <dbReference type="NCBI Taxonomy" id="1120976"/>
    <lineage>
        <taxon>Bacteria</taxon>
        <taxon>Bacillati</taxon>
        <taxon>Bacillota</taxon>
        <taxon>Clostridia</taxon>
        <taxon>Peptostreptococcales</taxon>
        <taxon>Natronincolaceae</taxon>
        <taxon>Alkaliphilus</taxon>
    </lineage>
</organism>
<dbReference type="InterPro" id="IPR043765">
    <property type="entry name" value="DUF5711"/>
</dbReference>
<dbReference type="EMBL" id="FMUS01000011">
    <property type="protein sequence ID" value="SCY62543.1"/>
    <property type="molecule type" value="Genomic_DNA"/>
</dbReference>
<name>A0A1G5HFJ9_9FIRM</name>
<evidence type="ECO:0000313" key="1">
    <source>
        <dbReference type="EMBL" id="SCY62543.1"/>
    </source>
</evidence>
<dbReference type="InterPro" id="IPR011047">
    <property type="entry name" value="Quinoprotein_ADH-like_sf"/>
</dbReference>
<dbReference type="OrthoDB" id="1950859at2"/>
<reference evidence="1 2" key="1">
    <citation type="submission" date="2016-10" db="EMBL/GenBank/DDBJ databases">
        <authorList>
            <person name="de Groot N.N."/>
        </authorList>
    </citation>
    <scope>NUCLEOTIDE SEQUENCE [LARGE SCALE GENOMIC DNA]</scope>
    <source>
        <strain evidence="1 2">DSM 18978</strain>
    </source>
</reference>
<keyword evidence="2" id="KW-1185">Reference proteome</keyword>
<dbReference type="SUPFAM" id="SSF50998">
    <property type="entry name" value="Quinoprotein alcohol dehydrogenase-like"/>
    <property type="match status" value="1"/>
</dbReference>
<accession>A0A1G5HFJ9</accession>
<protein>
    <recommendedName>
        <fullName evidence="3">PQQ-like domain-containing protein</fullName>
    </recommendedName>
</protein>
<sequence>MAHNKKTLWVVILALSILMLIIPATKGVFKGKESSTSKDIILLKEIEVPHSSQINYKKFQEGLIQYWDGVLFSYSSSGQQNWSLHLGVVNPIIKVNLDNVYVFDQSKNQLIRINNKGEVVYRTVIEKPLSSLQVCSNNYVLINHERIDNSPINYLLILNEEGKITGEISLNSGDIINTTISQKASRVVLHTLELQAGNLVKSLLIYDLKGNLIRLDSIEDILLSMHYNNDKLVGIIKDSIISWGKNGEELWSVNTQMIKNINVLSEENIVIFEGNNEKTGLIQGRSSENIKVLNYNGNIIGERGIKVNIAGIDVGKEKILYYTDRTVFILNDRGQLKMEYKYNSDIEQAYVFPQNYFTIVTKEKISFFKTQEK</sequence>
<gene>
    <name evidence="1" type="ORF">SAMN03080606_02000</name>
</gene>
<dbReference type="RefSeq" id="WP_091542926.1">
    <property type="nucleotide sequence ID" value="NZ_FMUS01000011.1"/>
</dbReference>
<dbReference type="AlphaFoldDB" id="A0A1G5HFJ9"/>
<evidence type="ECO:0000313" key="2">
    <source>
        <dbReference type="Proteomes" id="UP000198636"/>
    </source>
</evidence>
<dbReference type="Pfam" id="PF18975">
    <property type="entry name" value="DUF5711"/>
    <property type="match status" value="1"/>
</dbReference>
<evidence type="ECO:0008006" key="3">
    <source>
        <dbReference type="Google" id="ProtNLM"/>
    </source>
</evidence>